<protein>
    <recommendedName>
        <fullName evidence="1">RNA helicase</fullName>
        <ecNumber evidence="1">3.6.4.13</ecNumber>
    </recommendedName>
</protein>
<keyword evidence="4 12" id="KW-0347">Helicase</keyword>
<feature type="short sequence motif" description="Q motif" evidence="6">
    <location>
        <begin position="84"/>
        <end position="112"/>
    </location>
</feature>
<keyword evidence="2" id="KW-0547">Nucleotide-binding</keyword>
<dbReference type="SUPFAM" id="SSF52540">
    <property type="entry name" value="P-loop containing nucleoside triphosphate hydrolases"/>
    <property type="match status" value="1"/>
</dbReference>
<dbReference type="CDD" id="cd18787">
    <property type="entry name" value="SF2_C_DEAD"/>
    <property type="match status" value="1"/>
</dbReference>
<dbReference type="GeneID" id="100199065"/>
<dbReference type="InterPro" id="IPR014014">
    <property type="entry name" value="RNA_helicase_DEAD_Q_motif"/>
</dbReference>
<evidence type="ECO:0000259" key="8">
    <source>
        <dbReference type="PROSITE" id="PS51192"/>
    </source>
</evidence>
<feature type="domain" description="Helicase C-terminal" evidence="9">
    <location>
        <begin position="317"/>
        <end position="468"/>
    </location>
</feature>
<evidence type="ECO:0000259" key="9">
    <source>
        <dbReference type="PROSITE" id="PS51194"/>
    </source>
</evidence>
<keyword evidence="3" id="KW-0378">Hydrolase</keyword>
<sequence length="474" mass="52986">MADEDWAALVEDYEKSTEKVKELSVSDEKPVATTTNQNHNEEETPINLAEASLMTKVVREHIINVKANVEVQQKDPNSPLYSVKKFEDLHLNSKLLSGVYSMGFNKPSKIQETALPMLLADPPNNMIAQSQSGTGKTAAFVLAMLSRVDASKPYPQALCLSPTFELAQQTGKVLEKMGKFLIEDGLKVSYAIRGNKLSIGRKCNDHIIIGTPGSVLDWVMRYKAFDPQKITIFVLDEADVMISQQGHQDQSIRIKKLLKPDCQLLLFSATYDSEVMNFANSVVSDAVVIRLRKEEESLDNIKQFYVMCDSVEAKYEALANLYGALTIGQTMVFCHTKKSVNWLAEKLSKDGHAVGLLTGDLEIEQRIDILNRFRDGKEKVLIATNVAARGIDVEQVTIVINYDLPVDAMNRPDFETYLHRIGRTGRFGKRGLAINFVDGRKTMAMVEAISKHFGKPIDLLQVDDLDELEKLNAK</sequence>
<feature type="domain" description="Helicase ATP-binding" evidence="8">
    <location>
        <begin position="117"/>
        <end position="289"/>
    </location>
</feature>
<dbReference type="InterPro" id="IPR011545">
    <property type="entry name" value="DEAD/DEAH_box_helicase_dom"/>
</dbReference>
<accession>A0ABM4C1C2</accession>
<evidence type="ECO:0000256" key="3">
    <source>
        <dbReference type="ARBA" id="ARBA00022801"/>
    </source>
</evidence>
<evidence type="ECO:0000256" key="5">
    <source>
        <dbReference type="ARBA" id="ARBA00022840"/>
    </source>
</evidence>
<keyword evidence="5" id="KW-0067">ATP-binding</keyword>
<evidence type="ECO:0000256" key="2">
    <source>
        <dbReference type="ARBA" id="ARBA00022741"/>
    </source>
</evidence>
<keyword evidence="11" id="KW-1185">Reference proteome</keyword>
<proteinExistence type="predicted"/>
<feature type="compositionally biased region" description="Basic and acidic residues" evidence="7">
    <location>
        <begin position="18"/>
        <end position="30"/>
    </location>
</feature>
<dbReference type="GO" id="GO:0004386">
    <property type="term" value="F:helicase activity"/>
    <property type="evidence" value="ECO:0007669"/>
    <property type="project" value="UniProtKB-KW"/>
</dbReference>
<dbReference type="Pfam" id="PF00270">
    <property type="entry name" value="DEAD"/>
    <property type="match status" value="1"/>
</dbReference>
<dbReference type="InterPro" id="IPR014001">
    <property type="entry name" value="Helicase_ATP-bd"/>
</dbReference>
<dbReference type="PROSITE" id="PS51195">
    <property type="entry name" value="Q_MOTIF"/>
    <property type="match status" value="1"/>
</dbReference>
<dbReference type="SMART" id="SM00487">
    <property type="entry name" value="DEXDc"/>
    <property type="match status" value="1"/>
</dbReference>
<reference evidence="12" key="1">
    <citation type="submission" date="2025-08" db="UniProtKB">
        <authorList>
            <consortium name="RefSeq"/>
        </authorList>
    </citation>
    <scope>IDENTIFICATION</scope>
</reference>
<feature type="domain" description="DEAD-box RNA helicase Q" evidence="10">
    <location>
        <begin position="84"/>
        <end position="112"/>
    </location>
</feature>
<dbReference type="Pfam" id="PF00271">
    <property type="entry name" value="Helicase_C"/>
    <property type="match status" value="1"/>
</dbReference>
<evidence type="ECO:0000259" key="10">
    <source>
        <dbReference type="PROSITE" id="PS51195"/>
    </source>
</evidence>
<dbReference type="Proteomes" id="UP001652625">
    <property type="component" value="Chromosome 06"/>
</dbReference>
<dbReference type="InterPro" id="IPR001650">
    <property type="entry name" value="Helicase_C-like"/>
</dbReference>
<dbReference type="EC" id="3.6.4.13" evidence="1"/>
<dbReference type="SMART" id="SM00490">
    <property type="entry name" value="HELICc"/>
    <property type="match status" value="1"/>
</dbReference>
<dbReference type="RefSeq" id="XP_065655322.1">
    <property type="nucleotide sequence ID" value="XM_065799250.1"/>
</dbReference>
<dbReference type="PROSITE" id="PS51192">
    <property type="entry name" value="HELICASE_ATP_BIND_1"/>
    <property type="match status" value="1"/>
</dbReference>
<evidence type="ECO:0000313" key="11">
    <source>
        <dbReference type="Proteomes" id="UP001652625"/>
    </source>
</evidence>
<dbReference type="PANTHER" id="PTHR47958">
    <property type="entry name" value="ATP-DEPENDENT RNA HELICASE DBP3"/>
    <property type="match status" value="1"/>
</dbReference>
<organism evidence="11 12">
    <name type="scientific">Hydra vulgaris</name>
    <name type="common">Hydra</name>
    <name type="synonym">Hydra attenuata</name>
    <dbReference type="NCBI Taxonomy" id="6087"/>
    <lineage>
        <taxon>Eukaryota</taxon>
        <taxon>Metazoa</taxon>
        <taxon>Cnidaria</taxon>
        <taxon>Hydrozoa</taxon>
        <taxon>Hydroidolina</taxon>
        <taxon>Anthoathecata</taxon>
        <taxon>Aplanulata</taxon>
        <taxon>Hydridae</taxon>
        <taxon>Hydra</taxon>
    </lineage>
</organism>
<evidence type="ECO:0000256" key="4">
    <source>
        <dbReference type="ARBA" id="ARBA00022806"/>
    </source>
</evidence>
<evidence type="ECO:0000256" key="7">
    <source>
        <dbReference type="SAM" id="MobiDB-lite"/>
    </source>
</evidence>
<evidence type="ECO:0000313" key="12">
    <source>
        <dbReference type="RefSeq" id="XP_065655322.1"/>
    </source>
</evidence>
<dbReference type="Gene3D" id="3.40.50.300">
    <property type="entry name" value="P-loop containing nucleotide triphosphate hydrolases"/>
    <property type="match status" value="2"/>
</dbReference>
<evidence type="ECO:0000256" key="6">
    <source>
        <dbReference type="PROSITE-ProRule" id="PRU00552"/>
    </source>
</evidence>
<dbReference type="InterPro" id="IPR027417">
    <property type="entry name" value="P-loop_NTPase"/>
</dbReference>
<dbReference type="PROSITE" id="PS51194">
    <property type="entry name" value="HELICASE_CTER"/>
    <property type="match status" value="1"/>
</dbReference>
<feature type="region of interest" description="Disordered" evidence="7">
    <location>
        <begin position="18"/>
        <end position="41"/>
    </location>
</feature>
<gene>
    <name evidence="12" type="primary">LOC100199065</name>
</gene>
<evidence type="ECO:0000256" key="1">
    <source>
        <dbReference type="ARBA" id="ARBA00012552"/>
    </source>
</evidence>
<name>A0ABM4C1C2_HYDVU</name>